<evidence type="ECO:0000313" key="1">
    <source>
        <dbReference type="EMBL" id="ABR49377.1"/>
    </source>
</evidence>
<dbReference type="RefSeq" id="WP_012064342.1">
    <property type="nucleotide sequence ID" value="NC_009633.1"/>
</dbReference>
<proteinExistence type="predicted"/>
<sequence>MELYEAWSKYLIGELKFPFEAGVSEYLSIIESRNQIRNMMESGSLFKSAKLNWEMIGMTEADFKEYLKNQGRSIGKYYSCGKALGLNAINDIIKWAKGVEKVFDLHLDTIVEDSGETQKLIRKIHLSNEITDKQKRNFSDAVKAYFGFVNGYELPAESKSESLVFQMD</sequence>
<reference evidence="2" key="1">
    <citation type="journal article" date="2016" name="Genome Announc.">
        <title>Complete genome sequence of Alkaliphilus metalliredigens strain QYMF, an alkaliphilic and metal-reducing bacterium isolated from borax-contaminated leachate ponds.</title>
        <authorList>
            <person name="Hwang C."/>
            <person name="Copeland A."/>
            <person name="Lucas S."/>
            <person name="Lapidus A."/>
            <person name="Barry K."/>
            <person name="Detter J.C."/>
            <person name="Glavina Del Rio T."/>
            <person name="Hammon N."/>
            <person name="Israni S."/>
            <person name="Dalin E."/>
            <person name="Tice H."/>
            <person name="Pitluck S."/>
            <person name="Chertkov O."/>
            <person name="Brettin T."/>
            <person name="Bruce D."/>
            <person name="Han C."/>
            <person name="Schmutz J."/>
            <person name="Larimer F."/>
            <person name="Land M.L."/>
            <person name="Hauser L."/>
            <person name="Kyrpides N."/>
            <person name="Mikhailova N."/>
            <person name="Ye Q."/>
            <person name="Zhou J."/>
            <person name="Richardson P."/>
            <person name="Fields M.W."/>
        </authorList>
    </citation>
    <scope>NUCLEOTIDE SEQUENCE [LARGE SCALE GENOMIC DNA]</scope>
    <source>
        <strain evidence="2">QYMF</strain>
    </source>
</reference>
<accession>A6TT59</accession>
<protein>
    <submittedName>
        <fullName evidence="1">Uncharacterized protein</fullName>
    </submittedName>
</protein>
<dbReference type="KEGG" id="amt:Amet_3239"/>
<dbReference type="HOGENOM" id="CLU_1583119_0_0_9"/>
<dbReference type="EMBL" id="CP000724">
    <property type="protein sequence ID" value="ABR49377.1"/>
    <property type="molecule type" value="Genomic_DNA"/>
</dbReference>
<organism evidence="1 2">
    <name type="scientific">Alkaliphilus metalliredigens (strain QYMF)</name>
    <dbReference type="NCBI Taxonomy" id="293826"/>
    <lineage>
        <taxon>Bacteria</taxon>
        <taxon>Bacillati</taxon>
        <taxon>Bacillota</taxon>
        <taxon>Clostridia</taxon>
        <taxon>Peptostreptococcales</taxon>
        <taxon>Natronincolaceae</taxon>
        <taxon>Alkaliphilus</taxon>
    </lineage>
</organism>
<keyword evidence="2" id="KW-1185">Reference proteome</keyword>
<dbReference type="OrthoDB" id="1955773at2"/>
<evidence type="ECO:0000313" key="2">
    <source>
        <dbReference type="Proteomes" id="UP000001572"/>
    </source>
</evidence>
<gene>
    <name evidence="1" type="ordered locus">Amet_3239</name>
</gene>
<dbReference type="STRING" id="293826.Amet_3239"/>
<dbReference type="Proteomes" id="UP000001572">
    <property type="component" value="Chromosome"/>
</dbReference>
<dbReference type="AlphaFoldDB" id="A6TT59"/>
<name>A6TT59_ALKMQ</name>